<dbReference type="Pfam" id="PF07963">
    <property type="entry name" value="N_methyl"/>
    <property type="match status" value="1"/>
</dbReference>
<gene>
    <name evidence="3" type="ORF">J8F10_12205</name>
</gene>
<name>A0ABS5BS07_9BACT</name>
<keyword evidence="1" id="KW-0812">Transmembrane</keyword>
<organism evidence="3 4">
    <name type="scientific">Gemmata palustris</name>
    <dbReference type="NCBI Taxonomy" id="2822762"/>
    <lineage>
        <taxon>Bacteria</taxon>
        <taxon>Pseudomonadati</taxon>
        <taxon>Planctomycetota</taxon>
        <taxon>Planctomycetia</taxon>
        <taxon>Gemmatales</taxon>
        <taxon>Gemmataceae</taxon>
        <taxon>Gemmata</taxon>
    </lineage>
</organism>
<dbReference type="Gene3D" id="3.30.700.10">
    <property type="entry name" value="Glycoprotein, Type 4 Pilin"/>
    <property type="match status" value="1"/>
</dbReference>
<sequence>MKRNALPRGFTLIELLVVIAIIAILIGLLLPAVQKVREAAARMKCQNNLKQLGLAIHNFESAQGGFPMAPYNPAFAWMTNKPYSQPHGWTVEVLPYLEQDSVARQYDLNVAWSAAGNATIIQARIPNFVCPSTPGGDDAAARAIPANRGALDYMAYFRVTLGNPTVNPYPIADQTGEGIMGRGVNRKITAVTDGLSNTLLLAEDAGRNVLYISGKQQPTTPGFDMGGAWANCCLGGSVNWLSGINLNTNPVTYGGACGVNCTNADEIYAFHTGGANILLGDGSVRFLSASTPFNTVVQAFTRSGGEVIPNY</sequence>
<dbReference type="NCBIfam" id="TIGR04294">
    <property type="entry name" value="pre_pil_HX9DG"/>
    <property type="match status" value="1"/>
</dbReference>
<accession>A0ABS5BS07</accession>
<reference evidence="3 4" key="1">
    <citation type="submission" date="2021-04" db="EMBL/GenBank/DDBJ databases">
        <authorList>
            <person name="Ivanova A."/>
        </authorList>
    </citation>
    <scope>NUCLEOTIDE SEQUENCE [LARGE SCALE GENOMIC DNA]</scope>
    <source>
        <strain evidence="3 4">G18</strain>
    </source>
</reference>
<dbReference type="PROSITE" id="PS00409">
    <property type="entry name" value="PROKAR_NTER_METHYL"/>
    <property type="match status" value="1"/>
</dbReference>
<dbReference type="RefSeq" id="WP_210654085.1">
    <property type="nucleotide sequence ID" value="NZ_JAGKQQ010000001.1"/>
</dbReference>
<dbReference type="NCBIfam" id="TIGR02532">
    <property type="entry name" value="IV_pilin_GFxxxE"/>
    <property type="match status" value="1"/>
</dbReference>
<evidence type="ECO:0000313" key="3">
    <source>
        <dbReference type="EMBL" id="MBP3956045.1"/>
    </source>
</evidence>
<dbReference type="InterPro" id="IPR012902">
    <property type="entry name" value="N_methyl_site"/>
</dbReference>
<protein>
    <submittedName>
        <fullName evidence="3">DUF1559 domain-containing protein</fullName>
    </submittedName>
</protein>
<dbReference type="InterPro" id="IPR011453">
    <property type="entry name" value="DUF1559"/>
</dbReference>
<feature type="transmembrane region" description="Helical" evidence="1">
    <location>
        <begin position="12"/>
        <end position="33"/>
    </location>
</feature>
<dbReference type="Proteomes" id="UP000676565">
    <property type="component" value="Unassembled WGS sequence"/>
</dbReference>
<dbReference type="SUPFAM" id="SSF54523">
    <property type="entry name" value="Pili subunits"/>
    <property type="match status" value="1"/>
</dbReference>
<keyword evidence="4" id="KW-1185">Reference proteome</keyword>
<comment type="caution">
    <text evidence="3">The sequence shown here is derived from an EMBL/GenBank/DDBJ whole genome shotgun (WGS) entry which is preliminary data.</text>
</comment>
<dbReference type="InterPro" id="IPR027558">
    <property type="entry name" value="Pre_pil_HX9DG_C"/>
</dbReference>
<keyword evidence="1" id="KW-1133">Transmembrane helix</keyword>
<dbReference type="Pfam" id="PF07596">
    <property type="entry name" value="SBP_bac_10"/>
    <property type="match status" value="1"/>
</dbReference>
<evidence type="ECO:0000313" key="4">
    <source>
        <dbReference type="Proteomes" id="UP000676565"/>
    </source>
</evidence>
<feature type="domain" description="DUF1559" evidence="2">
    <location>
        <begin position="34"/>
        <end position="292"/>
    </location>
</feature>
<keyword evidence="1" id="KW-0472">Membrane</keyword>
<dbReference type="PANTHER" id="PTHR30093:SF2">
    <property type="entry name" value="TYPE II SECRETION SYSTEM PROTEIN H"/>
    <property type="match status" value="1"/>
</dbReference>
<evidence type="ECO:0000256" key="1">
    <source>
        <dbReference type="SAM" id="Phobius"/>
    </source>
</evidence>
<proteinExistence type="predicted"/>
<dbReference type="EMBL" id="JAGKQQ010000001">
    <property type="protein sequence ID" value="MBP3956045.1"/>
    <property type="molecule type" value="Genomic_DNA"/>
</dbReference>
<dbReference type="InterPro" id="IPR045584">
    <property type="entry name" value="Pilin-like"/>
</dbReference>
<dbReference type="PANTHER" id="PTHR30093">
    <property type="entry name" value="GENERAL SECRETION PATHWAY PROTEIN G"/>
    <property type="match status" value="1"/>
</dbReference>
<evidence type="ECO:0000259" key="2">
    <source>
        <dbReference type="Pfam" id="PF07596"/>
    </source>
</evidence>